<keyword evidence="2" id="KW-1185">Reference proteome</keyword>
<sequence>MLRAAAAEYFNGLVASLQGFIVLHKIDNPPRSNIKADHQKRFQQNVSNVHQTVLENRRQQEHDKKFGKSVQPEIADRNSTPKRVLRCIFVNIASVLIVLALTLFIDLIGPSLFSKFIEYLGSLVLVPIFITVRLLSILWFADVASAALKYRGQFGQKITDLSHAASDFVHAIFLELIFLLQAMIIINIEVPITVKLPRLYQRSNFEFPTLSD</sequence>
<proteinExistence type="predicted"/>
<name>A0A914HKZ9_GLORO</name>
<evidence type="ECO:0000313" key="2">
    <source>
        <dbReference type="Proteomes" id="UP000887572"/>
    </source>
</evidence>
<dbReference type="WBParaSite" id="Gr19_v10_g17593.t1">
    <property type="protein sequence ID" value="Gr19_v10_g17593.t1"/>
    <property type="gene ID" value="Gr19_v10_g17593"/>
</dbReference>
<keyword evidence="1" id="KW-0812">Transmembrane</keyword>
<feature type="transmembrane region" description="Helical" evidence="1">
    <location>
        <begin position="168"/>
        <end position="188"/>
    </location>
</feature>
<feature type="transmembrane region" description="Helical" evidence="1">
    <location>
        <begin position="84"/>
        <end position="105"/>
    </location>
</feature>
<evidence type="ECO:0000256" key="1">
    <source>
        <dbReference type="SAM" id="Phobius"/>
    </source>
</evidence>
<keyword evidence="1" id="KW-1133">Transmembrane helix</keyword>
<accession>A0A914HKZ9</accession>
<protein>
    <submittedName>
        <fullName evidence="3">Uncharacterized protein</fullName>
    </submittedName>
</protein>
<dbReference type="AlphaFoldDB" id="A0A914HKZ9"/>
<organism evidence="2 3">
    <name type="scientific">Globodera rostochiensis</name>
    <name type="common">Golden nematode worm</name>
    <name type="synonym">Heterodera rostochiensis</name>
    <dbReference type="NCBI Taxonomy" id="31243"/>
    <lineage>
        <taxon>Eukaryota</taxon>
        <taxon>Metazoa</taxon>
        <taxon>Ecdysozoa</taxon>
        <taxon>Nematoda</taxon>
        <taxon>Chromadorea</taxon>
        <taxon>Rhabditida</taxon>
        <taxon>Tylenchina</taxon>
        <taxon>Tylenchomorpha</taxon>
        <taxon>Tylenchoidea</taxon>
        <taxon>Heteroderidae</taxon>
        <taxon>Heteroderinae</taxon>
        <taxon>Globodera</taxon>
    </lineage>
</organism>
<feature type="transmembrane region" description="Helical" evidence="1">
    <location>
        <begin position="125"/>
        <end position="148"/>
    </location>
</feature>
<evidence type="ECO:0000313" key="3">
    <source>
        <dbReference type="WBParaSite" id="Gr19_v10_g17593.t1"/>
    </source>
</evidence>
<dbReference type="Proteomes" id="UP000887572">
    <property type="component" value="Unplaced"/>
</dbReference>
<reference evidence="3" key="1">
    <citation type="submission" date="2022-11" db="UniProtKB">
        <authorList>
            <consortium name="WormBaseParasite"/>
        </authorList>
    </citation>
    <scope>IDENTIFICATION</scope>
</reference>
<keyword evidence="1" id="KW-0472">Membrane</keyword>